<reference evidence="2" key="1">
    <citation type="submission" date="2022-10" db="EMBL/GenBank/DDBJ databases">
        <title>The WGS of Solirubrobacter ginsenosidimutans DSM 21036.</title>
        <authorList>
            <person name="Jiang Z."/>
        </authorList>
    </citation>
    <scope>NUCLEOTIDE SEQUENCE</scope>
    <source>
        <strain evidence="2">DSM 21036</strain>
    </source>
</reference>
<dbReference type="CDD" id="cd04301">
    <property type="entry name" value="NAT_SF"/>
    <property type="match status" value="1"/>
</dbReference>
<sequence length="224" mass="24515">MLPLDNPIYSALATDQAPFALTNGLARRFPLEVSPLAGLRDGSPEAFADLRELAEPGDRFGLFTIAELEVPDDWELVGERWIDQMVLETPVEPVEGPPLVELGEADVPAMLALTAATQPGPFGARTFELGRYLGIRDGERLVAMAGERIRPEGAIEISAVCTDPDYLGRGYAKTLMTTLAAGIFAAGRQPILHVKTENGAKHLYEKLGFRVRRPARLTQIRRPR</sequence>
<proteinExistence type="predicted"/>
<dbReference type="InterPro" id="IPR016181">
    <property type="entry name" value="Acyl_CoA_acyltransferase"/>
</dbReference>
<evidence type="ECO:0000313" key="2">
    <source>
        <dbReference type="EMBL" id="MDA0162990.1"/>
    </source>
</evidence>
<dbReference type="Proteomes" id="UP001149140">
    <property type="component" value="Unassembled WGS sequence"/>
</dbReference>
<dbReference type="EC" id="2.3.1.-" evidence="2"/>
<dbReference type="PROSITE" id="PS51186">
    <property type="entry name" value="GNAT"/>
    <property type="match status" value="1"/>
</dbReference>
<dbReference type="InterPro" id="IPR000182">
    <property type="entry name" value="GNAT_dom"/>
</dbReference>
<dbReference type="GO" id="GO:0016747">
    <property type="term" value="F:acyltransferase activity, transferring groups other than amino-acyl groups"/>
    <property type="evidence" value="ECO:0007669"/>
    <property type="project" value="InterPro"/>
</dbReference>
<dbReference type="RefSeq" id="WP_270042231.1">
    <property type="nucleotide sequence ID" value="NZ_JAPDOD010000022.1"/>
</dbReference>
<dbReference type="InterPro" id="IPR013653">
    <property type="entry name" value="GCN5-like_dom"/>
</dbReference>
<feature type="domain" description="N-acetyltransferase" evidence="1">
    <location>
        <begin position="97"/>
        <end position="224"/>
    </location>
</feature>
<dbReference type="AlphaFoldDB" id="A0A9X3S154"/>
<evidence type="ECO:0000259" key="1">
    <source>
        <dbReference type="PROSITE" id="PS51186"/>
    </source>
</evidence>
<comment type="caution">
    <text evidence="2">The sequence shown here is derived from an EMBL/GenBank/DDBJ whole genome shotgun (WGS) entry which is preliminary data.</text>
</comment>
<name>A0A9X3S154_9ACTN</name>
<dbReference type="Pfam" id="PF08445">
    <property type="entry name" value="FR47"/>
    <property type="match status" value="1"/>
</dbReference>
<keyword evidence="2" id="KW-0012">Acyltransferase</keyword>
<gene>
    <name evidence="2" type="ORF">OM076_22145</name>
</gene>
<dbReference type="EMBL" id="JAPDOD010000022">
    <property type="protein sequence ID" value="MDA0162990.1"/>
    <property type="molecule type" value="Genomic_DNA"/>
</dbReference>
<accession>A0A9X3S154</accession>
<keyword evidence="2" id="KW-0808">Transferase</keyword>
<protein>
    <submittedName>
        <fullName evidence="2">GNAT family N-acetyltransferase</fullName>
        <ecNumber evidence="2">2.3.1.-</ecNumber>
    </submittedName>
</protein>
<organism evidence="2 3">
    <name type="scientific">Solirubrobacter ginsenosidimutans</name>
    <dbReference type="NCBI Taxonomy" id="490573"/>
    <lineage>
        <taxon>Bacteria</taxon>
        <taxon>Bacillati</taxon>
        <taxon>Actinomycetota</taxon>
        <taxon>Thermoleophilia</taxon>
        <taxon>Solirubrobacterales</taxon>
        <taxon>Solirubrobacteraceae</taxon>
        <taxon>Solirubrobacter</taxon>
    </lineage>
</organism>
<dbReference type="Gene3D" id="3.40.630.30">
    <property type="match status" value="1"/>
</dbReference>
<evidence type="ECO:0000313" key="3">
    <source>
        <dbReference type="Proteomes" id="UP001149140"/>
    </source>
</evidence>
<keyword evidence="3" id="KW-1185">Reference proteome</keyword>
<dbReference type="SUPFAM" id="SSF55729">
    <property type="entry name" value="Acyl-CoA N-acyltransferases (Nat)"/>
    <property type="match status" value="1"/>
</dbReference>